<dbReference type="InterPro" id="IPR036047">
    <property type="entry name" value="F-box-like_dom_sf"/>
</dbReference>
<dbReference type="Pfam" id="PF12937">
    <property type="entry name" value="F-box-like"/>
    <property type="match status" value="1"/>
</dbReference>
<reference evidence="2" key="1">
    <citation type="submission" date="2021-01" db="EMBL/GenBank/DDBJ databases">
        <authorList>
            <person name="Corre E."/>
            <person name="Pelletier E."/>
            <person name="Niang G."/>
            <person name="Scheremetjew M."/>
            <person name="Finn R."/>
            <person name="Kale V."/>
            <person name="Holt S."/>
            <person name="Cochrane G."/>
            <person name="Meng A."/>
            <person name="Brown T."/>
            <person name="Cohen L."/>
        </authorList>
    </citation>
    <scope>NUCLEOTIDE SEQUENCE</scope>
    <source>
        <strain evidence="2">CCMP 2712</strain>
    </source>
</reference>
<sequence length="153" mass="17509">MVVESFPVPIAIEYDIAVQGGKANSSDRKQARKRPSIEELFTRDRDVLFTVLGLLDPATLARVSLASRSWNALGSEERLWEIHCRVEPLCRNSWTPQTIVKNGGWKKFYANRAKEAKLVQELFNERDVVTFRDLWLTTGEILWENVIGPLIPI</sequence>
<evidence type="ECO:0000313" key="2">
    <source>
        <dbReference type="EMBL" id="CAE2328241.1"/>
    </source>
</evidence>
<organism evidence="2">
    <name type="scientific">Guillardia theta</name>
    <name type="common">Cryptophyte</name>
    <name type="synonym">Cryptomonas phi</name>
    <dbReference type="NCBI Taxonomy" id="55529"/>
    <lineage>
        <taxon>Eukaryota</taxon>
        <taxon>Cryptophyceae</taxon>
        <taxon>Pyrenomonadales</taxon>
        <taxon>Geminigeraceae</taxon>
        <taxon>Guillardia</taxon>
    </lineage>
</organism>
<dbReference type="Gene3D" id="1.20.1280.50">
    <property type="match status" value="1"/>
</dbReference>
<dbReference type="EMBL" id="HBKN01040320">
    <property type="protein sequence ID" value="CAE2328241.1"/>
    <property type="molecule type" value="Transcribed_RNA"/>
</dbReference>
<dbReference type="InterPro" id="IPR001810">
    <property type="entry name" value="F-box_dom"/>
</dbReference>
<accession>A0A7S4PA47</accession>
<dbReference type="SUPFAM" id="SSF81383">
    <property type="entry name" value="F-box domain"/>
    <property type="match status" value="1"/>
</dbReference>
<proteinExistence type="predicted"/>
<evidence type="ECO:0000259" key="1">
    <source>
        <dbReference type="Pfam" id="PF12937"/>
    </source>
</evidence>
<dbReference type="AlphaFoldDB" id="A0A7S4PA47"/>
<name>A0A7S4PA47_GUITH</name>
<feature type="domain" description="F-box" evidence="1">
    <location>
        <begin position="46"/>
        <end position="84"/>
    </location>
</feature>
<gene>
    <name evidence="2" type="ORF">GTHE00462_LOCUS31541</name>
</gene>
<protein>
    <recommendedName>
        <fullName evidence="1">F-box domain-containing protein</fullName>
    </recommendedName>
</protein>